<keyword evidence="1" id="KW-0732">Signal</keyword>
<feature type="chain" id="PRO_5045464776" description="Extracellular protein" evidence="1">
    <location>
        <begin position="26"/>
        <end position="359"/>
    </location>
</feature>
<name>A0ABY4PH52_9LACO</name>
<gene>
    <name evidence="2" type="ORF">MOO46_06105</name>
</gene>
<protein>
    <recommendedName>
        <fullName evidence="4">Extracellular protein</fullName>
    </recommendedName>
</protein>
<dbReference type="EMBL" id="CP093362">
    <property type="protein sequence ID" value="UQS84816.1"/>
    <property type="molecule type" value="Genomic_DNA"/>
</dbReference>
<evidence type="ECO:0000256" key="1">
    <source>
        <dbReference type="SAM" id="SignalP"/>
    </source>
</evidence>
<evidence type="ECO:0000313" key="2">
    <source>
        <dbReference type="EMBL" id="UQS84816.1"/>
    </source>
</evidence>
<evidence type="ECO:0008006" key="4">
    <source>
        <dbReference type="Google" id="ProtNLM"/>
    </source>
</evidence>
<dbReference type="InterPro" id="IPR015943">
    <property type="entry name" value="WD40/YVTN_repeat-like_dom_sf"/>
</dbReference>
<keyword evidence="3" id="KW-1185">Reference proteome</keyword>
<dbReference type="Proteomes" id="UP000831859">
    <property type="component" value="Chromosome"/>
</dbReference>
<organism evidence="2 3">
    <name type="scientific">Apilactobacillus apisilvae</name>
    <dbReference type="NCBI Taxonomy" id="2923364"/>
    <lineage>
        <taxon>Bacteria</taxon>
        <taxon>Bacillati</taxon>
        <taxon>Bacillota</taxon>
        <taxon>Bacilli</taxon>
        <taxon>Lactobacillales</taxon>
        <taxon>Lactobacillaceae</taxon>
        <taxon>Apilactobacillus</taxon>
    </lineage>
</organism>
<reference evidence="2 3" key="1">
    <citation type="journal article" date="2022" name="Int. J. Syst. Evol. Microbiol.">
        <title>Apilactobacillus apisilvae sp. nov., Nicolia spurrieriana gen. nov. sp. nov., Bombilactobacillus folatiphilus sp. nov. and Bombilactobacillus thymidiniphilus sp. nov., four new lactic acid bacterial isolates from stingless bees Tetragonula carbonaria and Austroplebeia australis.</title>
        <authorList>
            <person name="Oliphant S.A."/>
            <person name="Watson-Haigh N.S."/>
            <person name="Sumby K.M."/>
            <person name="Gardner J."/>
            <person name="Groom S."/>
            <person name="Jiranek V."/>
        </authorList>
    </citation>
    <scope>NUCLEOTIDE SEQUENCE [LARGE SCALE GENOMIC DNA]</scope>
    <source>
        <strain evidence="2 3">SG5_A10</strain>
    </source>
</reference>
<sequence>MFKSRKFLFLLGSFALLTGATTTMASASSTIHQKGNALTGAVSKKVVNNKNYATIPAYSYTSSKDYISSSTYQTKPDTYKFKAGNFKRNAQTFMYLPVSHNYSGDIANPQSAVQSPDGHYVYVMYSLGNNSIIRYDLWKLHDLGVNTDHMDSLRRGINTNPQIKAAIKYGSKFSVGHGQSLSYNPKNNKLYFFDMLLTTNKPTLVEINPDTLKVTKKISFKLNNNDSINNELTFDKHGNFYTYIKHMNKGKVAGGITIYKGQLKGNRVHMESIQQGLAHAPGDHTQGMGYNPKSNRLYFVSDGAITSVPVNKLGHLKPNDVRTTKWDVTREFEGISFTKSGRGLILMNRGAELVEVKDF</sequence>
<dbReference type="Gene3D" id="2.130.10.10">
    <property type="entry name" value="YVTN repeat-like/Quinoprotein amine dehydrogenase"/>
    <property type="match status" value="1"/>
</dbReference>
<accession>A0ABY4PH52</accession>
<evidence type="ECO:0000313" key="3">
    <source>
        <dbReference type="Proteomes" id="UP000831859"/>
    </source>
</evidence>
<proteinExistence type="predicted"/>
<feature type="signal peptide" evidence="1">
    <location>
        <begin position="1"/>
        <end position="25"/>
    </location>
</feature>
<dbReference type="RefSeq" id="WP_249510799.1">
    <property type="nucleotide sequence ID" value="NZ_CP093362.1"/>
</dbReference>
<dbReference type="SUPFAM" id="SSF75011">
    <property type="entry name" value="3-carboxy-cis,cis-mucoante lactonizing enzyme"/>
    <property type="match status" value="1"/>
</dbReference>